<organism evidence="1 2">
    <name type="scientific">Rhizophagus clarus</name>
    <dbReference type="NCBI Taxonomy" id="94130"/>
    <lineage>
        <taxon>Eukaryota</taxon>
        <taxon>Fungi</taxon>
        <taxon>Fungi incertae sedis</taxon>
        <taxon>Mucoromycota</taxon>
        <taxon>Glomeromycotina</taxon>
        <taxon>Glomeromycetes</taxon>
        <taxon>Glomerales</taxon>
        <taxon>Glomeraceae</taxon>
        <taxon>Rhizophagus</taxon>
    </lineage>
</organism>
<dbReference type="EMBL" id="BEXD01002127">
    <property type="protein sequence ID" value="GBB97102.1"/>
    <property type="molecule type" value="Genomic_DNA"/>
</dbReference>
<protein>
    <submittedName>
        <fullName evidence="1">Uncharacterized protein</fullName>
    </submittedName>
</protein>
<reference evidence="1 2" key="1">
    <citation type="submission" date="2017-11" db="EMBL/GenBank/DDBJ databases">
        <title>The genome of Rhizophagus clarus HR1 reveals common genetic basis of auxotrophy among arbuscular mycorrhizal fungi.</title>
        <authorList>
            <person name="Kobayashi Y."/>
        </authorList>
    </citation>
    <scope>NUCLEOTIDE SEQUENCE [LARGE SCALE GENOMIC DNA]</scope>
    <source>
        <strain evidence="1 2">HR1</strain>
    </source>
</reference>
<evidence type="ECO:0000313" key="2">
    <source>
        <dbReference type="Proteomes" id="UP000247702"/>
    </source>
</evidence>
<keyword evidence="2" id="KW-1185">Reference proteome</keyword>
<dbReference type="AlphaFoldDB" id="A0A2Z6R841"/>
<comment type="caution">
    <text evidence="1">The sequence shown here is derived from an EMBL/GenBank/DDBJ whole genome shotgun (WGS) entry which is preliminary data.</text>
</comment>
<accession>A0A2Z6R841</accession>
<dbReference type="STRING" id="94130.A0A2Z6R841"/>
<sequence>MITDALLRGQPVFDWILKEHATSITNKANEATLSDCFIHLIKLAYAIYRLPSTNIFKPFAINIFNHRFEEFLHPLYILAYYLHPYYRDYIIF</sequence>
<proteinExistence type="predicted"/>
<gene>
    <name evidence="1" type="ORF">RclHR1_29120001</name>
</gene>
<dbReference type="Proteomes" id="UP000247702">
    <property type="component" value="Unassembled WGS sequence"/>
</dbReference>
<name>A0A2Z6R841_9GLOM</name>
<evidence type="ECO:0000313" key="1">
    <source>
        <dbReference type="EMBL" id="GBB97102.1"/>
    </source>
</evidence>